<sequence length="290" mass="32392">MESEEKIGLVLSRVSELRSKINGFIERSPGAGEDEDDHFEEAERGVGDEDDDNDDENLVGVRDALESLEKQIASFQALHQQQRYERETTLAQIERSRIVLLNKAKEYNGDDIEVIHEISAFASEKVEPDEDLFLPPYPSCLLDAFVLDDLFPSHIYPRRKSSEKETSDELLSGNHKSVNGESENKQSQNANSRAWNIFGFAAKAVLTIMSVVSVLSLAGFEPRLGGKGAQTRVSVMFPKRAVEEEQAEMRCPPGKFLVIEDGKPRCLVKERIEVPFEPAVMAPSISYGFG</sequence>
<feature type="region of interest" description="Disordered" evidence="2">
    <location>
        <begin position="25"/>
        <end position="55"/>
    </location>
</feature>
<organism evidence="3 4">
    <name type="scientific">Acorus calamus</name>
    <name type="common">Sweet flag</name>
    <dbReference type="NCBI Taxonomy" id="4465"/>
    <lineage>
        <taxon>Eukaryota</taxon>
        <taxon>Viridiplantae</taxon>
        <taxon>Streptophyta</taxon>
        <taxon>Embryophyta</taxon>
        <taxon>Tracheophyta</taxon>
        <taxon>Spermatophyta</taxon>
        <taxon>Magnoliopsida</taxon>
        <taxon>Liliopsida</taxon>
        <taxon>Acoraceae</taxon>
        <taxon>Acorus</taxon>
    </lineage>
</organism>
<evidence type="ECO:0000256" key="1">
    <source>
        <dbReference type="SAM" id="Coils"/>
    </source>
</evidence>
<feature type="compositionally biased region" description="Polar residues" evidence="2">
    <location>
        <begin position="174"/>
        <end position="187"/>
    </location>
</feature>
<evidence type="ECO:0000313" key="3">
    <source>
        <dbReference type="EMBL" id="KAK1316558.1"/>
    </source>
</evidence>
<protein>
    <submittedName>
        <fullName evidence="3">Plastid division protein PDV2</fullName>
    </submittedName>
</protein>
<feature type="region of interest" description="Disordered" evidence="2">
    <location>
        <begin position="162"/>
        <end position="187"/>
    </location>
</feature>
<keyword evidence="1" id="KW-0175">Coiled coil</keyword>
<name>A0AAV9ES53_ACOCL</name>
<comment type="caution">
    <text evidence="3">The sequence shown here is derived from an EMBL/GenBank/DDBJ whole genome shotgun (WGS) entry which is preliminary data.</text>
</comment>
<dbReference type="PANTHER" id="PTHR33600:SF3">
    <property type="entry name" value="PLASTID DIVISION PROTEIN PDV2"/>
    <property type="match status" value="1"/>
</dbReference>
<dbReference type="EMBL" id="JAUJYO010000005">
    <property type="protein sequence ID" value="KAK1316558.1"/>
    <property type="molecule type" value="Genomic_DNA"/>
</dbReference>
<reference evidence="3" key="1">
    <citation type="journal article" date="2023" name="Nat. Commun.">
        <title>Diploid and tetraploid genomes of Acorus and the evolution of monocots.</title>
        <authorList>
            <person name="Ma L."/>
            <person name="Liu K.W."/>
            <person name="Li Z."/>
            <person name="Hsiao Y.Y."/>
            <person name="Qi Y."/>
            <person name="Fu T."/>
            <person name="Tang G.D."/>
            <person name="Zhang D."/>
            <person name="Sun W.H."/>
            <person name="Liu D.K."/>
            <person name="Li Y."/>
            <person name="Chen G.Z."/>
            <person name="Liu X.D."/>
            <person name="Liao X.Y."/>
            <person name="Jiang Y.T."/>
            <person name="Yu X."/>
            <person name="Hao Y."/>
            <person name="Huang J."/>
            <person name="Zhao X.W."/>
            <person name="Ke S."/>
            <person name="Chen Y.Y."/>
            <person name="Wu W.L."/>
            <person name="Hsu J.L."/>
            <person name="Lin Y.F."/>
            <person name="Huang M.D."/>
            <person name="Li C.Y."/>
            <person name="Huang L."/>
            <person name="Wang Z.W."/>
            <person name="Zhao X."/>
            <person name="Zhong W.Y."/>
            <person name="Peng D.H."/>
            <person name="Ahmad S."/>
            <person name="Lan S."/>
            <person name="Zhang J.S."/>
            <person name="Tsai W.C."/>
            <person name="Van de Peer Y."/>
            <person name="Liu Z.J."/>
        </authorList>
    </citation>
    <scope>NUCLEOTIDE SEQUENCE</scope>
    <source>
        <strain evidence="3">CP</strain>
    </source>
</reference>
<dbReference type="Proteomes" id="UP001180020">
    <property type="component" value="Unassembled WGS sequence"/>
</dbReference>
<feature type="coiled-coil region" evidence="1">
    <location>
        <begin position="58"/>
        <end position="85"/>
    </location>
</feature>
<accession>A0AAV9ES53</accession>
<dbReference type="PANTHER" id="PTHR33600">
    <property type="entry name" value="PLASTID DIVISION PROTEIN PDV2"/>
    <property type="match status" value="1"/>
</dbReference>
<evidence type="ECO:0000256" key="2">
    <source>
        <dbReference type="SAM" id="MobiDB-lite"/>
    </source>
</evidence>
<dbReference type="GO" id="GO:0010020">
    <property type="term" value="P:chloroplast fission"/>
    <property type="evidence" value="ECO:0007669"/>
    <property type="project" value="InterPro"/>
</dbReference>
<proteinExistence type="predicted"/>
<gene>
    <name evidence="3" type="primary">PDV2</name>
    <name evidence="3" type="ORF">QJS10_CPA05g01574</name>
</gene>
<dbReference type="AlphaFoldDB" id="A0AAV9ES53"/>
<keyword evidence="4" id="KW-1185">Reference proteome</keyword>
<evidence type="ECO:0000313" key="4">
    <source>
        <dbReference type="Proteomes" id="UP001180020"/>
    </source>
</evidence>
<reference evidence="3" key="2">
    <citation type="submission" date="2023-06" db="EMBL/GenBank/DDBJ databases">
        <authorList>
            <person name="Ma L."/>
            <person name="Liu K.-W."/>
            <person name="Li Z."/>
            <person name="Hsiao Y.-Y."/>
            <person name="Qi Y."/>
            <person name="Fu T."/>
            <person name="Tang G."/>
            <person name="Zhang D."/>
            <person name="Sun W.-H."/>
            <person name="Liu D.-K."/>
            <person name="Li Y."/>
            <person name="Chen G.-Z."/>
            <person name="Liu X.-D."/>
            <person name="Liao X.-Y."/>
            <person name="Jiang Y.-T."/>
            <person name="Yu X."/>
            <person name="Hao Y."/>
            <person name="Huang J."/>
            <person name="Zhao X.-W."/>
            <person name="Ke S."/>
            <person name="Chen Y.-Y."/>
            <person name="Wu W.-L."/>
            <person name="Hsu J.-L."/>
            <person name="Lin Y.-F."/>
            <person name="Huang M.-D."/>
            <person name="Li C.-Y."/>
            <person name="Huang L."/>
            <person name="Wang Z.-W."/>
            <person name="Zhao X."/>
            <person name="Zhong W.-Y."/>
            <person name="Peng D.-H."/>
            <person name="Ahmad S."/>
            <person name="Lan S."/>
            <person name="Zhang J.-S."/>
            <person name="Tsai W.-C."/>
            <person name="Van De Peer Y."/>
            <person name="Liu Z.-J."/>
        </authorList>
    </citation>
    <scope>NUCLEOTIDE SEQUENCE</scope>
    <source>
        <strain evidence="3">CP</strain>
        <tissue evidence="3">Leaves</tissue>
    </source>
</reference>
<dbReference type="InterPro" id="IPR038939">
    <property type="entry name" value="PDV1/PDV2"/>
</dbReference>